<keyword evidence="1" id="KW-0812">Transmembrane</keyword>
<dbReference type="Proteomes" id="UP001370590">
    <property type="component" value="Unassembled WGS sequence"/>
</dbReference>
<keyword evidence="3" id="KW-1185">Reference proteome</keyword>
<keyword evidence="1" id="KW-1133">Transmembrane helix</keyword>
<dbReference type="EMBL" id="JAWMWH010000001">
    <property type="protein sequence ID" value="MEJ6400458.1"/>
    <property type="molecule type" value="Genomic_DNA"/>
</dbReference>
<organism evidence="2 3">
    <name type="scientific">Nicoliella lavandulae</name>
    <dbReference type="NCBI Taxonomy" id="3082954"/>
    <lineage>
        <taxon>Bacteria</taxon>
        <taxon>Bacillati</taxon>
        <taxon>Bacillota</taxon>
        <taxon>Bacilli</taxon>
        <taxon>Lactobacillales</taxon>
        <taxon>Lactobacillaceae</taxon>
        <taxon>Nicoliella</taxon>
    </lineage>
</organism>
<protein>
    <submittedName>
        <fullName evidence="2">Uncharacterized protein</fullName>
    </submittedName>
</protein>
<name>A0ABU8SKM9_9LACO</name>
<sequence length="78" mass="9306">MKKKDYIRLTIFIIIAVLLTFIVTLNLKLSEMQLFITWLVIFFILQIILTTVIIVKTKRRLKQEQIKAKAKERIDDDL</sequence>
<reference evidence="2 3" key="1">
    <citation type="submission" date="2023-10" db="EMBL/GenBank/DDBJ databases">
        <title>Nicoliella lavandulae sp. nov. isolated from Lavandula angustifolia flowers.</title>
        <authorList>
            <person name="Alcantara C."/>
            <person name="Zuniga M."/>
            <person name="Landete J.M."/>
            <person name="Monedero V."/>
        </authorList>
    </citation>
    <scope>NUCLEOTIDE SEQUENCE [LARGE SCALE GENOMIC DNA]</scope>
    <source>
        <strain evidence="2 3">Es01</strain>
    </source>
</reference>
<feature type="transmembrane region" description="Helical" evidence="1">
    <location>
        <begin position="35"/>
        <end position="55"/>
    </location>
</feature>
<proteinExistence type="predicted"/>
<evidence type="ECO:0000256" key="1">
    <source>
        <dbReference type="SAM" id="Phobius"/>
    </source>
</evidence>
<dbReference type="RefSeq" id="WP_339960266.1">
    <property type="nucleotide sequence ID" value="NZ_JAWMWH010000001.1"/>
</dbReference>
<evidence type="ECO:0000313" key="3">
    <source>
        <dbReference type="Proteomes" id="UP001370590"/>
    </source>
</evidence>
<accession>A0ABU8SKM9</accession>
<keyword evidence="1" id="KW-0472">Membrane</keyword>
<evidence type="ECO:0000313" key="2">
    <source>
        <dbReference type="EMBL" id="MEJ6400458.1"/>
    </source>
</evidence>
<comment type="caution">
    <text evidence="2">The sequence shown here is derived from an EMBL/GenBank/DDBJ whole genome shotgun (WGS) entry which is preliminary data.</text>
</comment>
<gene>
    <name evidence="2" type="ORF">R4146_04705</name>
</gene>
<feature type="transmembrane region" description="Helical" evidence="1">
    <location>
        <begin position="7"/>
        <end position="29"/>
    </location>
</feature>